<evidence type="ECO:0000256" key="3">
    <source>
        <dbReference type="ARBA" id="ARBA00023004"/>
    </source>
</evidence>
<feature type="domain" description="4Fe-4S ferredoxin-type" evidence="5">
    <location>
        <begin position="4"/>
        <end position="33"/>
    </location>
</feature>
<dbReference type="InterPro" id="IPR050954">
    <property type="entry name" value="ET_IronSulfur_Cluster-Binding"/>
</dbReference>
<evidence type="ECO:0000256" key="1">
    <source>
        <dbReference type="ARBA" id="ARBA00022485"/>
    </source>
</evidence>
<dbReference type="PANTHER" id="PTHR43177:SF3">
    <property type="entry name" value="PROTEIN NRFC HOMOLOG"/>
    <property type="match status" value="1"/>
</dbReference>
<evidence type="ECO:0000313" key="6">
    <source>
        <dbReference type="EMBL" id="HCW92614.1"/>
    </source>
</evidence>
<reference evidence="6 7" key="1">
    <citation type="journal article" date="2018" name="Nat. Biotechnol.">
        <title>A standardized bacterial taxonomy based on genome phylogeny substantially revises the tree of life.</title>
        <authorList>
            <person name="Parks D.H."/>
            <person name="Chuvochina M."/>
            <person name="Waite D.W."/>
            <person name="Rinke C."/>
            <person name="Skarshewski A."/>
            <person name="Chaumeil P.A."/>
            <person name="Hugenholtz P."/>
        </authorList>
    </citation>
    <scope>NUCLEOTIDE SEQUENCE [LARGE SCALE GENOMIC DNA]</scope>
    <source>
        <strain evidence="6">UBA8672</strain>
    </source>
</reference>
<dbReference type="SUPFAM" id="SSF54862">
    <property type="entry name" value="4Fe-4S ferredoxins"/>
    <property type="match status" value="1"/>
</dbReference>
<keyword evidence="1" id="KW-0004">4Fe-4S</keyword>
<keyword evidence="3" id="KW-0408">Iron</keyword>
<dbReference type="PROSITE" id="PS00198">
    <property type="entry name" value="4FE4S_FER_1"/>
    <property type="match status" value="1"/>
</dbReference>
<dbReference type="InterPro" id="IPR017896">
    <property type="entry name" value="4Fe4S_Fe-S-bd"/>
</dbReference>
<keyword evidence="4" id="KW-0411">Iron-sulfur</keyword>
<feature type="domain" description="4Fe-4S ferredoxin-type" evidence="5">
    <location>
        <begin position="88"/>
        <end position="117"/>
    </location>
</feature>
<dbReference type="PROSITE" id="PS51379">
    <property type="entry name" value="4FE4S_FER_2"/>
    <property type="match status" value="3"/>
</dbReference>
<dbReference type="Proteomes" id="UP000262325">
    <property type="component" value="Unassembled WGS sequence"/>
</dbReference>
<dbReference type="CDD" id="cd10551">
    <property type="entry name" value="PsrB"/>
    <property type="match status" value="1"/>
</dbReference>
<organism evidence="6 7">
    <name type="scientific">Flexistipes sinusarabici</name>
    <dbReference type="NCBI Taxonomy" id="2352"/>
    <lineage>
        <taxon>Bacteria</taxon>
        <taxon>Pseudomonadati</taxon>
        <taxon>Deferribacterota</taxon>
        <taxon>Deferribacteres</taxon>
        <taxon>Deferribacterales</taxon>
        <taxon>Flexistipitaceae</taxon>
        <taxon>Flexistipes</taxon>
    </lineage>
</organism>
<protein>
    <submittedName>
        <fullName evidence="6">4Fe-4S ferredoxin</fullName>
    </submittedName>
</protein>
<name>A0A3D5QAB2_FLESI</name>
<dbReference type="InterPro" id="IPR017900">
    <property type="entry name" value="4Fe4S_Fe_S_CS"/>
</dbReference>
<feature type="domain" description="4Fe-4S ferredoxin-type" evidence="5">
    <location>
        <begin position="54"/>
        <end position="85"/>
    </location>
</feature>
<evidence type="ECO:0000313" key="7">
    <source>
        <dbReference type="Proteomes" id="UP000262325"/>
    </source>
</evidence>
<evidence type="ECO:0000256" key="2">
    <source>
        <dbReference type="ARBA" id="ARBA00022723"/>
    </source>
</evidence>
<dbReference type="AlphaFoldDB" id="A0A3D5QAB2"/>
<comment type="caution">
    <text evidence="6">The sequence shown here is derived from an EMBL/GenBank/DDBJ whole genome shotgun (WGS) entry which is preliminary data.</text>
</comment>
<dbReference type="Gene3D" id="3.30.70.20">
    <property type="match status" value="2"/>
</dbReference>
<sequence>MMQYAMVIDLHKCAGCGACGMACKTENNTDNRKNGQSYNWADFTTKWSGKFPDVNYEIIPVLCNHCSNAACVEVCPVNPKAMFKTEAGITMHNDERCIGCRSCQQACPYSIMDLEKEDSNATSVISFNFDGEKTHELYHDKEELIAGCTASGAEVASKTGTIPPYKTEYKHPDYEAVRRPGIVEKCILCEHRLKAGEEPYCATACPAQARIVGDIDNPNSKAAKLLKKYRYWVRKPEAGTKPNVYYIRSFKTRS</sequence>
<dbReference type="Pfam" id="PF13247">
    <property type="entry name" value="Fer4_11"/>
    <property type="match status" value="2"/>
</dbReference>
<evidence type="ECO:0000256" key="4">
    <source>
        <dbReference type="ARBA" id="ARBA00023014"/>
    </source>
</evidence>
<dbReference type="GO" id="GO:0051539">
    <property type="term" value="F:4 iron, 4 sulfur cluster binding"/>
    <property type="evidence" value="ECO:0007669"/>
    <property type="project" value="UniProtKB-KW"/>
</dbReference>
<evidence type="ECO:0000259" key="5">
    <source>
        <dbReference type="PROSITE" id="PS51379"/>
    </source>
</evidence>
<gene>
    <name evidence="6" type="ORF">DHM44_02925</name>
</gene>
<keyword evidence="2" id="KW-0479">Metal-binding</keyword>
<proteinExistence type="predicted"/>
<accession>A0A3D5QAB2</accession>
<dbReference type="PANTHER" id="PTHR43177">
    <property type="entry name" value="PROTEIN NRFC"/>
    <property type="match status" value="1"/>
</dbReference>
<dbReference type="GO" id="GO:0046872">
    <property type="term" value="F:metal ion binding"/>
    <property type="evidence" value="ECO:0007669"/>
    <property type="project" value="UniProtKB-KW"/>
</dbReference>
<dbReference type="EMBL" id="DPPF01000063">
    <property type="protein sequence ID" value="HCW92614.1"/>
    <property type="molecule type" value="Genomic_DNA"/>
</dbReference>